<reference evidence="1" key="1">
    <citation type="submission" date="2018-01" db="EMBL/GenBank/DDBJ databases">
        <authorList>
            <person name="Clerissi C."/>
        </authorList>
    </citation>
    <scope>NUCLEOTIDE SEQUENCE</scope>
    <source>
        <strain evidence="1">Cupriavidus oxalaticus LMG 2235</strain>
    </source>
</reference>
<sequence>MGAVAQASGVKTLVLSHLAPADSSEGRWRRAQKGYSGRAVVGKDLMWLGAGSPVSAGKAR</sequence>
<protein>
    <submittedName>
        <fullName evidence="1">Uncharacterized protein</fullName>
    </submittedName>
</protein>
<comment type="caution">
    <text evidence="1">The sequence shown here is derived from an EMBL/GenBank/DDBJ whole genome shotgun (WGS) entry which is preliminary data.</text>
</comment>
<proteinExistence type="predicted"/>
<gene>
    <name evidence="1" type="ORF">CO2235_MP60063</name>
</gene>
<organism evidence="1">
    <name type="scientific">Cupriavidus oxalaticus</name>
    <dbReference type="NCBI Taxonomy" id="96344"/>
    <lineage>
        <taxon>Bacteria</taxon>
        <taxon>Pseudomonadati</taxon>
        <taxon>Pseudomonadota</taxon>
        <taxon>Betaproteobacteria</taxon>
        <taxon>Burkholderiales</taxon>
        <taxon>Burkholderiaceae</taxon>
        <taxon>Cupriavidus</taxon>
    </lineage>
</organism>
<name>A0A375GJB8_9BURK</name>
<dbReference type="EMBL" id="OGUS01000141">
    <property type="protein sequence ID" value="SPC21711.1"/>
    <property type="molecule type" value="Genomic_DNA"/>
</dbReference>
<evidence type="ECO:0000313" key="1">
    <source>
        <dbReference type="EMBL" id="SPC21711.1"/>
    </source>
</evidence>
<dbReference type="Proteomes" id="UP000256862">
    <property type="component" value="Plasmid CO2235_mp"/>
</dbReference>
<dbReference type="AlphaFoldDB" id="A0A375GJB8"/>
<accession>A0A375GJB8</accession>